<accession>A0AAV1N8Y0</accession>
<proteinExistence type="predicted"/>
<evidence type="ECO:0000256" key="1">
    <source>
        <dbReference type="SAM" id="MobiDB-lite"/>
    </source>
</evidence>
<evidence type="ECO:0000313" key="3">
    <source>
        <dbReference type="Proteomes" id="UP001314229"/>
    </source>
</evidence>
<dbReference type="Proteomes" id="UP001314229">
    <property type="component" value="Unassembled WGS sequence"/>
</dbReference>
<feature type="compositionally biased region" description="Polar residues" evidence="1">
    <location>
        <begin position="37"/>
        <end position="48"/>
    </location>
</feature>
<comment type="caution">
    <text evidence="2">The sequence shown here is derived from an EMBL/GenBank/DDBJ whole genome shotgun (WGS) entry which is preliminary data.</text>
</comment>
<name>A0AAV1N8Y0_SCOSC</name>
<evidence type="ECO:0000313" key="2">
    <source>
        <dbReference type="EMBL" id="CAK6955602.1"/>
    </source>
</evidence>
<organism evidence="2 3">
    <name type="scientific">Scomber scombrus</name>
    <name type="common">Atlantic mackerel</name>
    <name type="synonym">Scomber vernalis</name>
    <dbReference type="NCBI Taxonomy" id="13677"/>
    <lineage>
        <taxon>Eukaryota</taxon>
        <taxon>Metazoa</taxon>
        <taxon>Chordata</taxon>
        <taxon>Craniata</taxon>
        <taxon>Vertebrata</taxon>
        <taxon>Euteleostomi</taxon>
        <taxon>Actinopterygii</taxon>
        <taxon>Neopterygii</taxon>
        <taxon>Teleostei</taxon>
        <taxon>Neoteleostei</taxon>
        <taxon>Acanthomorphata</taxon>
        <taxon>Pelagiaria</taxon>
        <taxon>Scombriformes</taxon>
        <taxon>Scombridae</taxon>
        <taxon>Scomber</taxon>
    </lineage>
</organism>
<dbReference type="EMBL" id="CAWUFR010000022">
    <property type="protein sequence ID" value="CAK6955602.1"/>
    <property type="molecule type" value="Genomic_DNA"/>
</dbReference>
<feature type="region of interest" description="Disordered" evidence="1">
    <location>
        <begin position="37"/>
        <end position="68"/>
    </location>
</feature>
<protein>
    <submittedName>
        <fullName evidence="2">Uncharacterized protein</fullName>
    </submittedName>
</protein>
<dbReference type="AlphaFoldDB" id="A0AAV1N8Y0"/>
<keyword evidence="3" id="KW-1185">Reference proteome</keyword>
<gene>
    <name evidence="2" type="ORF">FSCOSCO3_A012301</name>
</gene>
<feature type="compositionally biased region" description="Basic and acidic residues" evidence="1">
    <location>
        <begin position="57"/>
        <end position="68"/>
    </location>
</feature>
<reference evidence="2 3" key="1">
    <citation type="submission" date="2024-01" db="EMBL/GenBank/DDBJ databases">
        <authorList>
            <person name="Alioto T."/>
            <person name="Alioto T."/>
            <person name="Gomez Garrido J."/>
        </authorList>
    </citation>
    <scope>NUCLEOTIDE SEQUENCE [LARGE SCALE GENOMIC DNA]</scope>
</reference>
<sequence length="106" mass="12015">MEVVCNWSQSFITDSAPSLTSLAQRCQPQLRVALSPSGQSLLRQTPTENWRRPAAPKTDREHIFPKRREPTADAVDKIILAKVSSVKLDSMCRRGEEFKSEEHAKH</sequence>